<gene>
    <name evidence="1" type="ORF">ATB98_03265</name>
</gene>
<name>A0A178YSP4_SINSA</name>
<proteinExistence type="predicted"/>
<dbReference type="AlphaFoldDB" id="A0A178YSP4"/>
<evidence type="ECO:0008006" key="3">
    <source>
        <dbReference type="Google" id="ProtNLM"/>
    </source>
</evidence>
<keyword evidence="2" id="KW-1185">Reference proteome</keyword>
<organism evidence="1 2">
    <name type="scientific">Sinorhizobium saheli</name>
    <dbReference type="NCBI Taxonomy" id="36856"/>
    <lineage>
        <taxon>Bacteria</taxon>
        <taxon>Pseudomonadati</taxon>
        <taxon>Pseudomonadota</taxon>
        <taxon>Alphaproteobacteria</taxon>
        <taxon>Hyphomicrobiales</taxon>
        <taxon>Rhizobiaceae</taxon>
        <taxon>Sinorhizobium/Ensifer group</taxon>
        <taxon>Sinorhizobium</taxon>
    </lineage>
</organism>
<dbReference type="EMBL" id="LNQB01000049">
    <property type="protein sequence ID" value="OAP49893.1"/>
    <property type="molecule type" value="Genomic_DNA"/>
</dbReference>
<comment type="caution">
    <text evidence="1">The sequence shown here is derived from an EMBL/GenBank/DDBJ whole genome shotgun (WGS) entry which is preliminary data.</text>
</comment>
<dbReference type="Proteomes" id="UP000078507">
    <property type="component" value="Unassembled WGS sequence"/>
</dbReference>
<dbReference type="RefSeq" id="WP_066868663.1">
    <property type="nucleotide sequence ID" value="NZ_LNQB01000049.1"/>
</dbReference>
<evidence type="ECO:0000313" key="1">
    <source>
        <dbReference type="EMBL" id="OAP49893.1"/>
    </source>
</evidence>
<dbReference type="STRING" id="36856.ATB98_03265"/>
<accession>A0A178YSP4</accession>
<dbReference type="OrthoDB" id="836517at2"/>
<reference evidence="1 2" key="1">
    <citation type="submission" date="2015-11" db="EMBL/GenBank/DDBJ databases">
        <title>Ensifer anhuiense sp. nov., an effective nitrogen fixation bacterium with Glycine soja.</title>
        <authorList>
            <person name="Yan H."/>
            <person name="Chen W."/>
        </authorList>
    </citation>
    <scope>NUCLEOTIDE SEQUENCE [LARGE SCALE GENOMIC DNA]</scope>
    <source>
        <strain evidence="1 2">LMG 7837</strain>
    </source>
</reference>
<sequence length="337" mass="38527">MTAITSGVPAGASSLTPVKGYKWIAKEIERLDPKIDYARIWALSSLYYTNDFVLNLSYSTGLPGLIQNPDGAEILKRTAKISKLKQQRSDDTISHFWHWWENGPNHIDTIRAIEEVNRIHHALYMKVMPEAFALRDYVYAPCSLGTGPHRFAKMVGLPGFSEKQKIASHLFWKNIMAKMRSEEGYIVDFPESFDAMERFVEDFNNEKWPKSEVARTIIPYVISQFNERNLPKPFWGLGRQMILTFTDKRARDLHEMGDPNPIIGWLIKRFVKINMWLSINVLPDPKLSVPERARQKGDIKGQHKTPRMVAASACPYLQLHGNQEVGNETDVPTAKTG</sequence>
<protein>
    <recommendedName>
        <fullName evidence="3">ER-bound oxygenase mpaB/mpaB'/Rubber oxygenase catalytic domain-containing protein</fullName>
    </recommendedName>
</protein>
<evidence type="ECO:0000313" key="2">
    <source>
        <dbReference type="Proteomes" id="UP000078507"/>
    </source>
</evidence>